<accession>A0A3B0ZXX0</accession>
<proteinExistence type="predicted"/>
<dbReference type="EMBL" id="UOFU01000146">
    <property type="protein sequence ID" value="VAW98445.1"/>
    <property type="molecule type" value="Genomic_DNA"/>
</dbReference>
<dbReference type="AlphaFoldDB" id="A0A3B0ZXX0"/>
<reference evidence="1" key="1">
    <citation type="submission" date="2018-06" db="EMBL/GenBank/DDBJ databases">
        <authorList>
            <person name="Zhirakovskaya E."/>
        </authorList>
    </citation>
    <scope>NUCLEOTIDE SEQUENCE</scope>
</reference>
<gene>
    <name evidence="1" type="ORF">MNBD_GAMMA20-1783</name>
</gene>
<name>A0A3B0ZXX0_9ZZZZ</name>
<sequence>MPLDRPDCLGDYDFERIAYYAKKRFIDGISTVTLIAQAKTARAKEEIALVSMLDIKDEDIHNIQLSCRYTDKCKIIDCRDRLRKMIKERFSDPVIIGFD</sequence>
<organism evidence="1">
    <name type="scientific">hydrothermal vent metagenome</name>
    <dbReference type="NCBI Taxonomy" id="652676"/>
    <lineage>
        <taxon>unclassified sequences</taxon>
        <taxon>metagenomes</taxon>
        <taxon>ecological metagenomes</taxon>
    </lineage>
</organism>
<protein>
    <submittedName>
        <fullName evidence="1">Uncharacterized protein</fullName>
    </submittedName>
</protein>
<evidence type="ECO:0000313" key="1">
    <source>
        <dbReference type="EMBL" id="VAW98445.1"/>
    </source>
</evidence>